<feature type="domain" description="Major facilitator superfamily (MFS) profile" evidence="7">
    <location>
        <begin position="106"/>
        <end position="552"/>
    </location>
</feature>
<feature type="transmembrane region" description="Helical" evidence="6">
    <location>
        <begin position="232"/>
        <end position="255"/>
    </location>
</feature>
<feature type="compositionally biased region" description="Polar residues" evidence="5">
    <location>
        <begin position="1"/>
        <end position="15"/>
    </location>
</feature>
<dbReference type="PANTHER" id="PTHR23502">
    <property type="entry name" value="MAJOR FACILITATOR SUPERFAMILY"/>
    <property type="match status" value="1"/>
</dbReference>
<reference evidence="8" key="1">
    <citation type="journal article" date="2016" name="Genome Announc.">
        <title>Genome Sequence of Ustilaginoidea virens IPU010, a Rice Pathogenic Fungus Causing False Smut.</title>
        <authorList>
            <person name="Kumagai T."/>
            <person name="Ishii T."/>
            <person name="Terai G."/>
            <person name="Umemura M."/>
            <person name="Machida M."/>
            <person name="Asai K."/>
        </authorList>
    </citation>
    <scope>NUCLEOTIDE SEQUENCE [LARGE SCALE GENOMIC DNA]</scope>
    <source>
        <strain evidence="8">IPU010</strain>
    </source>
</reference>
<dbReference type="InterPro" id="IPR036259">
    <property type="entry name" value="MFS_trans_sf"/>
</dbReference>
<comment type="subcellular location">
    <subcellularLocation>
        <location evidence="1">Membrane</location>
        <topology evidence="1">Multi-pass membrane protein</topology>
    </subcellularLocation>
</comment>
<dbReference type="Proteomes" id="UP000054053">
    <property type="component" value="Unassembled WGS sequence"/>
</dbReference>
<feature type="transmembrane region" description="Helical" evidence="6">
    <location>
        <begin position="422"/>
        <end position="443"/>
    </location>
</feature>
<proteinExistence type="predicted"/>
<evidence type="ECO:0000256" key="1">
    <source>
        <dbReference type="ARBA" id="ARBA00004141"/>
    </source>
</evidence>
<evidence type="ECO:0000313" key="11">
    <source>
        <dbReference type="Proteomes" id="UP000054053"/>
    </source>
</evidence>
<dbReference type="GO" id="GO:0000297">
    <property type="term" value="F:spermine transmembrane transporter activity"/>
    <property type="evidence" value="ECO:0007669"/>
    <property type="project" value="TreeGrafter"/>
</dbReference>
<evidence type="ECO:0000256" key="6">
    <source>
        <dbReference type="SAM" id="Phobius"/>
    </source>
</evidence>
<dbReference type="SUPFAM" id="SSF103473">
    <property type="entry name" value="MFS general substrate transporter"/>
    <property type="match status" value="1"/>
</dbReference>
<evidence type="ECO:0000313" key="8">
    <source>
        <dbReference type="EMBL" id="GAO13415.1"/>
    </source>
</evidence>
<name>A0A063BW23_USTVR</name>
<dbReference type="GeneID" id="66061378"/>
<dbReference type="InterPro" id="IPR011701">
    <property type="entry name" value="MFS"/>
</dbReference>
<feature type="transmembrane region" description="Helical" evidence="6">
    <location>
        <begin position="105"/>
        <end position="127"/>
    </location>
</feature>
<dbReference type="EMBL" id="BBTG02000005">
    <property type="protein sequence ID" value="GAO13415.1"/>
    <property type="molecule type" value="Genomic_DNA"/>
</dbReference>
<protein>
    <recommendedName>
        <fullName evidence="7">Major facilitator superfamily (MFS) profile domain-containing protein</fullName>
    </recommendedName>
</protein>
<feature type="transmembrane region" description="Helical" evidence="6">
    <location>
        <begin position="369"/>
        <end position="389"/>
    </location>
</feature>
<evidence type="ECO:0000256" key="2">
    <source>
        <dbReference type="ARBA" id="ARBA00022692"/>
    </source>
</evidence>
<dbReference type="EMBL" id="CP072753">
    <property type="protein sequence ID" value="QUC16359.1"/>
    <property type="molecule type" value="Genomic_DNA"/>
</dbReference>
<feature type="compositionally biased region" description="Polar residues" evidence="5">
    <location>
        <begin position="28"/>
        <end position="66"/>
    </location>
</feature>
<feature type="transmembrane region" description="Helical" evidence="6">
    <location>
        <begin position="147"/>
        <end position="165"/>
    </location>
</feature>
<feature type="transmembrane region" description="Helical" evidence="6">
    <location>
        <begin position="516"/>
        <end position="538"/>
    </location>
</feature>
<dbReference type="AlphaFoldDB" id="A0A063BW23"/>
<dbReference type="PROSITE" id="PS50850">
    <property type="entry name" value="MFS"/>
    <property type="match status" value="1"/>
</dbReference>
<feature type="transmembrane region" description="Helical" evidence="6">
    <location>
        <begin position="449"/>
        <end position="469"/>
    </location>
</feature>
<feature type="transmembrane region" description="Helical" evidence="6">
    <location>
        <begin position="261"/>
        <end position="280"/>
    </location>
</feature>
<dbReference type="CDD" id="cd17323">
    <property type="entry name" value="MFS_Tpo1_MDR_like"/>
    <property type="match status" value="1"/>
</dbReference>
<evidence type="ECO:0000256" key="5">
    <source>
        <dbReference type="SAM" id="MobiDB-lite"/>
    </source>
</evidence>
<keyword evidence="2 6" id="KW-0812">Transmembrane</keyword>
<dbReference type="PANTHER" id="PTHR23502:SF38">
    <property type="entry name" value="POLYAMINE TRANSPORTER 4"/>
    <property type="match status" value="1"/>
</dbReference>
<reference evidence="11" key="2">
    <citation type="journal article" date="2016" name="Genome Announc.">
        <title>Genome sequence of Ustilaginoidea virens IPU010, a rice pathogenic fungus causing false smut.</title>
        <authorList>
            <person name="Kumagai T."/>
            <person name="Ishii T."/>
            <person name="Terai G."/>
            <person name="Umemura M."/>
            <person name="Machida M."/>
            <person name="Asai K."/>
        </authorList>
    </citation>
    <scope>NUCLEOTIDE SEQUENCE [LARGE SCALE GENOMIC DNA]</scope>
    <source>
        <strain evidence="11">IPU010</strain>
    </source>
</reference>
<feature type="transmembrane region" description="Helical" evidence="6">
    <location>
        <begin position="331"/>
        <end position="357"/>
    </location>
</feature>
<dbReference type="GO" id="GO:0005886">
    <property type="term" value="C:plasma membrane"/>
    <property type="evidence" value="ECO:0007669"/>
    <property type="project" value="TreeGrafter"/>
</dbReference>
<sequence>MGRASSPWSSTSPEQGRQRPSRPEMIQVSWSQTAPSETTPNGSSPTPRQRQQASSEYSTVHGQSGNEPGGNARLRRAIRTMNAAFDWAGPDDPDNPRNFPLSVRLFSAVAITGLAFVATAAGAMYAPAQPDIMARFACSRESAVLPLSMYNLGLAFGPLIGAPLSETYGRKAVFLISGPIFAAFMIASGFSTTLSSLTACRFFAGMFSSSLINNAPATILDSMSGKLRGISLSIYYTLPSFGAALGPLIGGFIVQAGGWRWTQWTAVFMAVGFYIPVCFTRETYKKVILRRRAIRLGLDASSQRTSPGRAFRYFATVLVQRPLHMLFTEPIVTLISLYNGFLYGLLYTFVIAVPWIFREYYGFSQTAQSLSYSGLIIGALAASTPLVLIDLQYYQKRLAQWRNTHPPDEDGAEEPLPSEHRLVGAMIGSFTLPISLFISAWAAQFRAHWIVPIIFQGCVMFSSLLIYASATMFMMDAYGPLYAASASGAMMLSRYLLSAAFPLFALQMYRALGVGWATSILGFITVAMAPIPWCFWIYGARIRERSRYETST</sequence>
<keyword evidence="10" id="KW-1185">Reference proteome</keyword>
<dbReference type="InterPro" id="IPR020846">
    <property type="entry name" value="MFS_dom"/>
</dbReference>
<reference evidence="9" key="3">
    <citation type="submission" date="2020-03" db="EMBL/GenBank/DDBJ databases">
        <title>A mixture of massive structural variations and highly conserved coding sequences in Ustilaginoidea virens genome.</title>
        <authorList>
            <person name="Zhang K."/>
            <person name="Zhao Z."/>
            <person name="Zhang Z."/>
            <person name="Li Y."/>
            <person name="Hsiang T."/>
            <person name="Sun W."/>
        </authorList>
    </citation>
    <scope>NUCLEOTIDE SEQUENCE</scope>
    <source>
        <strain evidence="9">UV-8b</strain>
    </source>
</reference>
<accession>A0A063BW23</accession>
<dbReference type="STRING" id="1159556.A0A063BW23"/>
<evidence type="ECO:0000256" key="3">
    <source>
        <dbReference type="ARBA" id="ARBA00022989"/>
    </source>
</evidence>
<evidence type="ECO:0000313" key="9">
    <source>
        <dbReference type="EMBL" id="QUC16359.1"/>
    </source>
</evidence>
<dbReference type="GO" id="GO:0015606">
    <property type="term" value="F:spermidine transmembrane transporter activity"/>
    <property type="evidence" value="ECO:0007669"/>
    <property type="project" value="TreeGrafter"/>
</dbReference>
<dbReference type="RefSeq" id="XP_042994032.1">
    <property type="nucleotide sequence ID" value="XM_043138098.1"/>
</dbReference>
<gene>
    <name evidence="9" type="ORF">UV8b_00600</name>
    <name evidence="8" type="ORF">UVI_02014210</name>
</gene>
<dbReference type="OrthoDB" id="3357846at2759"/>
<keyword evidence="3 6" id="KW-1133">Transmembrane helix</keyword>
<evidence type="ECO:0000256" key="4">
    <source>
        <dbReference type="ARBA" id="ARBA00023136"/>
    </source>
</evidence>
<dbReference type="Proteomes" id="UP000027002">
    <property type="component" value="Chromosome 1"/>
</dbReference>
<dbReference type="HOGENOM" id="CLU_008455_11_3_1"/>
<evidence type="ECO:0000313" key="10">
    <source>
        <dbReference type="Proteomes" id="UP000027002"/>
    </source>
</evidence>
<organism evidence="8 11">
    <name type="scientific">Ustilaginoidea virens</name>
    <name type="common">Rice false smut fungus</name>
    <name type="synonym">Villosiclava virens</name>
    <dbReference type="NCBI Taxonomy" id="1159556"/>
    <lineage>
        <taxon>Eukaryota</taxon>
        <taxon>Fungi</taxon>
        <taxon>Dikarya</taxon>
        <taxon>Ascomycota</taxon>
        <taxon>Pezizomycotina</taxon>
        <taxon>Sordariomycetes</taxon>
        <taxon>Hypocreomycetidae</taxon>
        <taxon>Hypocreales</taxon>
        <taxon>Clavicipitaceae</taxon>
        <taxon>Ustilaginoidea</taxon>
    </lineage>
</organism>
<feature type="transmembrane region" description="Helical" evidence="6">
    <location>
        <begin position="202"/>
        <end position="220"/>
    </location>
</feature>
<feature type="region of interest" description="Disordered" evidence="5">
    <location>
        <begin position="1"/>
        <end position="71"/>
    </location>
</feature>
<feature type="transmembrane region" description="Helical" evidence="6">
    <location>
        <begin position="172"/>
        <end position="190"/>
    </location>
</feature>
<evidence type="ECO:0000259" key="7">
    <source>
        <dbReference type="PROSITE" id="PS50850"/>
    </source>
</evidence>
<keyword evidence="4 6" id="KW-0472">Membrane</keyword>
<dbReference type="Gene3D" id="1.20.1250.20">
    <property type="entry name" value="MFS general substrate transporter like domains"/>
    <property type="match status" value="1"/>
</dbReference>
<dbReference type="Pfam" id="PF07690">
    <property type="entry name" value="MFS_1"/>
    <property type="match status" value="1"/>
</dbReference>
<dbReference type="KEGG" id="uvi:66061378"/>
<feature type="transmembrane region" description="Helical" evidence="6">
    <location>
        <begin position="481"/>
        <end position="504"/>
    </location>
</feature>